<proteinExistence type="predicted"/>
<evidence type="ECO:0000313" key="3">
    <source>
        <dbReference type="Proteomes" id="UP000649617"/>
    </source>
</evidence>
<sequence length="150" mass="15924">SRANEDQKWGFFWKPEELKSSSRRILREGVAAPGSPFGVWNKKNPEIAALPGDELVEVNSAGRSPEAIAKELKGLIVFCVFQRAGNINIKDKFRAACMQSSARGAVRPKDRSLSAAVARAGKGAPPAPPPDAGNQGKGRPPLAPPDAGNK</sequence>
<comment type="caution">
    <text evidence="2">The sequence shown here is derived from an EMBL/GenBank/DDBJ whole genome shotgun (WGS) entry which is preliminary data.</text>
</comment>
<feature type="non-terminal residue" evidence="2">
    <location>
        <position position="1"/>
    </location>
</feature>
<gene>
    <name evidence="2" type="primary">dgoA</name>
    <name evidence="2" type="ORF">SPIL2461_LOCUS9652</name>
</gene>
<dbReference type="AlphaFoldDB" id="A0A812QLG9"/>
<protein>
    <submittedName>
        <fullName evidence="2">DgoA protein</fullName>
    </submittedName>
</protein>
<dbReference type="EMBL" id="CAJNIZ010017062">
    <property type="protein sequence ID" value="CAE7393118.1"/>
    <property type="molecule type" value="Genomic_DNA"/>
</dbReference>
<organism evidence="2 3">
    <name type="scientific">Symbiodinium pilosum</name>
    <name type="common">Dinoflagellate</name>
    <dbReference type="NCBI Taxonomy" id="2952"/>
    <lineage>
        <taxon>Eukaryota</taxon>
        <taxon>Sar</taxon>
        <taxon>Alveolata</taxon>
        <taxon>Dinophyceae</taxon>
        <taxon>Suessiales</taxon>
        <taxon>Symbiodiniaceae</taxon>
        <taxon>Symbiodinium</taxon>
    </lineage>
</organism>
<dbReference type="Proteomes" id="UP000649617">
    <property type="component" value="Unassembled WGS sequence"/>
</dbReference>
<feature type="region of interest" description="Disordered" evidence="1">
    <location>
        <begin position="101"/>
        <end position="150"/>
    </location>
</feature>
<reference evidence="2" key="1">
    <citation type="submission" date="2021-02" db="EMBL/GenBank/DDBJ databases">
        <authorList>
            <person name="Dougan E. K."/>
            <person name="Rhodes N."/>
            <person name="Thang M."/>
            <person name="Chan C."/>
        </authorList>
    </citation>
    <scope>NUCLEOTIDE SEQUENCE</scope>
</reference>
<feature type="compositionally biased region" description="Low complexity" evidence="1">
    <location>
        <begin position="115"/>
        <end position="124"/>
    </location>
</feature>
<dbReference type="OrthoDB" id="489166at2759"/>
<name>A0A812QLG9_SYMPI</name>
<keyword evidence="3" id="KW-1185">Reference proteome</keyword>
<evidence type="ECO:0000256" key="1">
    <source>
        <dbReference type="SAM" id="MobiDB-lite"/>
    </source>
</evidence>
<feature type="non-terminal residue" evidence="2">
    <location>
        <position position="150"/>
    </location>
</feature>
<evidence type="ECO:0000313" key="2">
    <source>
        <dbReference type="EMBL" id="CAE7393118.1"/>
    </source>
</evidence>
<accession>A0A812QLG9</accession>